<dbReference type="InterPro" id="IPR036390">
    <property type="entry name" value="WH_DNA-bd_sf"/>
</dbReference>
<feature type="domain" description="HTH gntR-type" evidence="4">
    <location>
        <begin position="16"/>
        <end position="84"/>
    </location>
</feature>
<dbReference type="Pfam" id="PF07729">
    <property type="entry name" value="FCD"/>
    <property type="match status" value="1"/>
</dbReference>
<dbReference type="Pfam" id="PF00392">
    <property type="entry name" value="GntR"/>
    <property type="match status" value="1"/>
</dbReference>
<name>A0A853GXA9_9BURK</name>
<evidence type="ECO:0000256" key="2">
    <source>
        <dbReference type="ARBA" id="ARBA00023125"/>
    </source>
</evidence>
<dbReference type="SMART" id="SM00345">
    <property type="entry name" value="HTH_GNTR"/>
    <property type="match status" value="1"/>
</dbReference>
<dbReference type="GO" id="GO:0003700">
    <property type="term" value="F:DNA-binding transcription factor activity"/>
    <property type="evidence" value="ECO:0007669"/>
    <property type="project" value="InterPro"/>
</dbReference>
<keyword evidence="6" id="KW-1185">Reference proteome</keyword>
<evidence type="ECO:0000313" key="5">
    <source>
        <dbReference type="EMBL" id="NYT85386.1"/>
    </source>
</evidence>
<dbReference type="SMART" id="SM00895">
    <property type="entry name" value="FCD"/>
    <property type="match status" value="1"/>
</dbReference>
<gene>
    <name evidence="5" type="ORF">H0A62_07190</name>
</gene>
<dbReference type="Gene3D" id="1.10.10.10">
    <property type="entry name" value="Winged helix-like DNA-binding domain superfamily/Winged helix DNA-binding domain"/>
    <property type="match status" value="1"/>
</dbReference>
<dbReference type="GO" id="GO:0003677">
    <property type="term" value="F:DNA binding"/>
    <property type="evidence" value="ECO:0007669"/>
    <property type="project" value="UniProtKB-KW"/>
</dbReference>
<keyword evidence="2" id="KW-0238">DNA-binding</keyword>
<organism evidence="5 6">
    <name type="scientific">Pollutimonas harenae</name>
    <dbReference type="NCBI Taxonomy" id="657015"/>
    <lineage>
        <taxon>Bacteria</taxon>
        <taxon>Pseudomonadati</taxon>
        <taxon>Pseudomonadota</taxon>
        <taxon>Betaproteobacteria</taxon>
        <taxon>Burkholderiales</taxon>
        <taxon>Alcaligenaceae</taxon>
        <taxon>Pollutimonas</taxon>
    </lineage>
</organism>
<evidence type="ECO:0000259" key="4">
    <source>
        <dbReference type="PROSITE" id="PS50949"/>
    </source>
</evidence>
<reference evidence="5 6" key="1">
    <citation type="submission" date="2020-07" db="EMBL/GenBank/DDBJ databases">
        <title>Taxonomic revisions and descriptions of new bacterial species based on genomic comparisons in the high-G+C-content subgroup of the family Alcaligenaceae.</title>
        <authorList>
            <person name="Szabo A."/>
            <person name="Felfoldi T."/>
        </authorList>
    </citation>
    <scope>NUCLEOTIDE SEQUENCE [LARGE SCALE GENOMIC DNA]</scope>
    <source>
        <strain evidence="5 6">DSM 25667</strain>
    </source>
</reference>
<dbReference type="Proteomes" id="UP000554144">
    <property type="component" value="Unassembled WGS sequence"/>
</dbReference>
<dbReference type="PANTHER" id="PTHR43537">
    <property type="entry name" value="TRANSCRIPTIONAL REGULATOR, GNTR FAMILY"/>
    <property type="match status" value="1"/>
</dbReference>
<dbReference type="CDD" id="cd07377">
    <property type="entry name" value="WHTH_GntR"/>
    <property type="match status" value="1"/>
</dbReference>
<comment type="caution">
    <text evidence="5">The sequence shown here is derived from an EMBL/GenBank/DDBJ whole genome shotgun (WGS) entry which is preliminary data.</text>
</comment>
<dbReference type="InterPro" id="IPR036388">
    <property type="entry name" value="WH-like_DNA-bd_sf"/>
</dbReference>
<keyword evidence="1" id="KW-0805">Transcription regulation</keyword>
<evidence type="ECO:0000256" key="1">
    <source>
        <dbReference type="ARBA" id="ARBA00023015"/>
    </source>
</evidence>
<accession>A0A853GXA9</accession>
<dbReference type="InterPro" id="IPR008920">
    <property type="entry name" value="TF_FadR/GntR_C"/>
</dbReference>
<evidence type="ECO:0000256" key="3">
    <source>
        <dbReference type="ARBA" id="ARBA00023163"/>
    </source>
</evidence>
<proteinExistence type="predicted"/>
<keyword evidence="3" id="KW-0804">Transcription</keyword>
<evidence type="ECO:0000313" key="6">
    <source>
        <dbReference type="Proteomes" id="UP000554144"/>
    </source>
</evidence>
<dbReference type="SUPFAM" id="SSF46785">
    <property type="entry name" value="Winged helix' DNA-binding domain"/>
    <property type="match status" value="1"/>
</dbReference>
<protein>
    <submittedName>
        <fullName evidence="5">FadR family transcriptional regulator</fullName>
    </submittedName>
</protein>
<dbReference type="InterPro" id="IPR011711">
    <property type="entry name" value="GntR_C"/>
</dbReference>
<dbReference type="EMBL" id="JACCEV010000002">
    <property type="protein sequence ID" value="NYT85386.1"/>
    <property type="molecule type" value="Genomic_DNA"/>
</dbReference>
<dbReference type="AlphaFoldDB" id="A0A853GXA9"/>
<dbReference type="OrthoDB" id="1040417at2"/>
<dbReference type="Gene3D" id="1.20.120.530">
    <property type="entry name" value="GntR ligand-binding domain-like"/>
    <property type="match status" value="1"/>
</dbReference>
<dbReference type="InterPro" id="IPR000524">
    <property type="entry name" value="Tscrpt_reg_HTH_GntR"/>
</dbReference>
<dbReference type="PROSITE" id="PS50949">
    <property type="entry name" value="HTH_GNTR"/>
    <property type="match status" value="1"/>
</dbReference>
<dbReference type="SUPFAM" id="SSF48008">
    <property type="entry name" value="GntR ligand-binding domain-like"/>
    <property type="match status" value="1"/>
</dbReference>
<dbReference type="PANTHER" id="PTHR43537:SF5">
    <property type="entry name" value="UXU OPERON TRANSCRIPTIONAL REGULATOR"/>
    <property type="match status" value="1"/>
</dbReference>
<sequence length="260" mass="29007">MNKAEILPSEKLKKTDTLADRVTYILLTEIRENKFPAHSRLPSESVMAKRFGVSRTVIREAVSRLKAEGLVDTRQGSGTSVLEPNTATPFRLDAHTQDSLQAVLRVIELRRGVEAEMAALAAERRSAAQFARIKKAFNAIRKAERAGRDGVDEDLAFHTEISQACGNPLYTSLLSYLSLYLHTAIVVTRANEAQRDDFSRQVHEEHTAIMEAIFRKDPAAARAAALRHMEGAVSRLRAIDAASWTAPMDEAARRLNRMRE</sequence>
<dbReference type="PRINTS" id="PR00035">
    <property type="entry name" value="HTHGNTR"/>
</dbReference>